<organism evidence="1 2">
    <name type="scientific">Ceratitis capitata</name>
    <name type="common">Mediterranean fruit fly</name>
    <name type="synonym">Tephritis capitata</name>
    <dbReference type="NCBI Taxonomy" id="7213"/>
    <lineage>
        <taxon>Eukaryota</taxon>
        <taxon>Metazoa</taxon>
        <taxon>Ecdysozoa</taxon>
        <taxon>Arthropoda</taxon>
        <taxon>Hexapoda</taxon>
        <taxon>Insecta</taxon>
        <taxon>Pterygota</taxon>
        <taxon>Neoptera</taxon>
        <taxon>Endopterygota</taxon>
        <taxon>Diptera</taxon>
        <taxon>Brachycera</taxon>
        <taxon>Muscomorpha</taxon>
        <taxon>Tephritoidea</taxon>
        <taxon>Tephritidae</taxon>
        <taxon>Ceratitis</taxon>
        <taxon>Ceratitis</taxon>
    </lineage>
</organism>
<dbReference type="OrthoDB" id="8052806at2759"/>
<sequence length="418" mass="48701">MNVDDRVKVVRKHNLCMNCLAHSHIARDCKSPFNCLSSHQRHHSLLHRFAMTRFWELEEIPNRKKQMNQEESYCEDQFRNTTARDGEGRYMVSLPFRREFPTDVSLGYSRNSATQQLLRNESSLLRRPELKAEYDKVLEEYIKLGHMVRVENSGGRPHDTFYILFFLPHHAVIKPDSTTTKVRVVFNASSPSSNGVSLNDVLHPEPVLQADLVCLLLKWRFFKYVFNADIEKMYRQIRLQPDNKRYQRIVYRGSQNEELMDYELLTVTFGVNCVPYLAIGTLFQLADDVSARWPLVSKVLKQYMYVDDVLAGAYDRETAIQTRDELIEALKGAGFPLRKWTSNTTSILAGLPKEHLLKEEFLNIDDLSEAKMLGIRWNAAQDAFYFNVQHIQVRHSYSKREVLSCVAKLFRPVGWVRS</sequence>
<dbReference type="EMBL" id="CAJHJT010000012">
    <property type="protein sequence ID" value="CAD6998703.1"/>
    <property type="molecule type" value="Genomic_DNA"/>
</dbReference>
<keyword evidence="2" id="KW-1185">Reference proteome</keyword>
<protein>
    <submittedName>
        <fullName evidence="1">(Mediterranean fruit fly) hypothetical protein</fullName>
    </submittedName>
</protein>
<dbReference type="Gene3D" id="3.10.10.10">
    <property type="entry name" value="HIV Type 1 Reverse Transcriptase, subunit A, domain 1"/>
    <property type="match status" value="1"/>
</dbReference>
<dbReference type="InterPro" id="IPR043502">
    <property type="entry name" value="DNA/RNA_pol_sf"/>
</dbReference>
<accession>A0A811UNR9</accession>
<evidence type="ECO:0000313" key="2">
    <source>
        <dbReference type="Proteomes" id="UP000606786"/>
    </source>
</evidence>
<gene>
    <name evidence="1" type="ORF">CCAP1982_LOCUS7260</name>
</gene>
<dbReference type="PANTHER" id="PTHR47331:SF1">
    <property type="entry name" value="GAG-LIKE PROTEIN"/>
    <property type="match status" value="1"/>
</dbReference>
<dbReference type="SUPFAM" id="SSF56672">
    <property type="entry name" value="DNA/RNA polymerases"/>
    <property type="match status" value="1"/>
</dbReference>
<dbReference type="Proteomes" id="UP000606786">
    <property type="component" value="Unassembled WGS sequence"/>
</dbReference>
<name>A0A811UNR9_CERCA</name>
<proteinExistence type="predicted"/>
<dbReference type="CDD" id="cd01644">
    <property type="entry name" value="RT_pepA17"/>
    <property type="match status" value="1"/>
</dbReference>
<comment type="caution">
    <text evidence="1">The sequence shown here is derived from an EMBL/GenBank/DDBJ whole genome shotgun (WGS) entry which is preliminary data.</text>
</comment>
<dbReference type="GO" id="GO:0071897">
    <property type="term" value="P:DNA biosynthetic process"/>
    <property type="evidence" value="ECO:0007669"/>
    <property type="project" value="UniProtKB-ARBA"/>
</dbReference>
<reference evidence="1" key="1">
    <citation type="submission" date="2020-11" db="EMBL/GenBank/DDBJ databases">
        <authorList>
            <person name="Whitehead M."/>
        </authorList>
    </citation>
    <scope>NUCLEOTIDE SEQUENCE</scope>
    <source>
        <strain evidence="1">EGII</strain>
    </source>
</reference>
<dbReference type="Gene3D" id="3.30.70.270">
    <property type="match status" value="1"/>
</dbReference>
<dbReference type="AlphaFoldDB" id="A0A811UNR9"/>
<dbReference type="PANTHER" id="PTHR47331">
    <property type="entry name" value="PHD-TYPE DOMAIN-CONTAINING PROTEIN"/>
    <property type="match status" value="1"/>
</dbReference>
<evidence type="ECO:0000313" key="1">
    <source>
        <dbReference type="EMBL" id="CAD6998703.1"/>
    </source>
</evidence>
<dbReference type="InterPro" id="IPR043128">
    <property type="entry name" value="Rev_trsase/Diguanyl_cyclase"/>
</dbReference>